<sequence>MSVVSHHHTVSWQRLREHVPPDDLAFVVSLLLITAIIAVAMFAPPSFFVR</sequence>
<dbReference type="Proteomes" id="UP000256900">
    <property type="component" value="Unassembled WGS sequence"/>
</dbReference>
<comment type="caution">
    <text evidence="2">The sequence shown here is derived from an EMBL/GenBank/DDBJ whole genome shotgun (WGS) entry which is preliminary data.</text>
</comment>
<keyword evidence="1" id="KW-0812">Transmembrane</keyword>
<evidence type="ECO:0000256" key="1">
    <source>
        <dbReference type="SAM" id="Phobius"/>
    </source>
</evidence>
<protein>
    <submittedName>
        <fullName evidence="2">Uncharacterized protein</fullName>
    </submittedName>
</protein>
<dbReference type="EMBL" id="QUMO01000001">
    <property type="protein sequence ID" value="REF88972.1"/>
    <property type="molecule type" value="Genomic_DNA"/>
</dbReference>
<gene>
    <name evidence="2" type="ORF">DES32_0185</name>
</gene>
<name>A0A3D9Z1C6_9HYPH</name>
<evidence type="ECO:0000313" key="3">
    <source>
        <dbReference type="Proteomes" id="UP000256900"/>
    </source>
</evidence>
<dbReference type="RefSeq" id="WP_165204159.1">
    <property type="nucleotide sequence ID" value="NZ_CP025086.1"/>
</dbReference>
<keyword evidence="1" id="KW-1133">Transmembrane helix</keyword>
<keyword evidence="1" id="KW-0472">Membrane</keyword>
<dbReference type="AlphaFoldDB" id="A0A3D9Z1C6"/>
<evidence type="ECO:0000313" key="2">
    <source>
        <dbReference type="EMBL" id="REF88972.1"/>
    </source>
</evidence>
<accession>A0A3D9Z1C6</accession>
<keyword evidence="3" id="KW-1185">Reference proteome</keyword>
<proteinExistence type="predicted"/>
<feature type="transmembrane region" description="Helical" evidence="1">
    <location>
        <begin position="24"/>
        <end position="43"/>
    </location>
</feature>
<reference evidence="2 3" key="1">
    <citation type="submission" date="2018-08" db="EMBL/GenBank/DDBJ databases">
        <title>Genomic Encyclopedia of Type Strains, Phase IV (KMG-IV): sequencing the most valuable type-strain genomes for metagenomic binning, comparative biology and taxonomic classification.</title>
        <authorList>
            <person name="Goeker M."/>
        </authorList>
    </citation>
    <scope>NUCLEOTIDE SEQUENCE [LARGE SCALE GENOMIC DNA]</scope>
    <source>
        <strain evidence="2 3">BW863</strain>
    </source>
</reference>
<organism evidence="2 3">
    <name type="scientific">Methylovirgula ligni</name>
    <dbReference type="NCBI Taxonomy" id="569860"/>
    <lineage>
        <taxon>Bacteria</taxon>
        <taxon>Pseudomonadati</taxon>
        <taxon>Pseudomonadota</taxon>
        <taxon>Alphaproteobacteria</taxon>
        <taxon>Hyphomicrobiales</taxon>
        <taxon>Beijerinckiaceae</taxon>
        <taxon>Methylovirgula</taxon>
    </lineage>
</organism>